<keyword evidence="3" id="KW-0804">Transcription</keyword>
<dbReference type="Gene3D" id="1.20.120.530">
    <property type="entry name" value="GntR ligand-binding domain-like"/>
    <property type="match status" value="1"/>
</dbReference>
<name>A0ABZ2PJ49_9NOCA</name>
<sequence length="237" mass="26459">MSREAAVLDDPLQDSLQLSGTASSTADLIERSIRGAILGGSLKAGSPLVERKIAEELSVSKTPVREALINLTRRGLVEFERNRGARVRHLTIQDVLFVYETRSLLEPQAVADCIAHRPPDFDRRVSRAREALDFATQASAARDHVGRSRHNREFHQLLFSGSPNYFAVDTLLTLQDIAGLGATQILWEHTPSWDEESEEHTRLLSAFALGDAERSREILSLHINTAHRRIRASVKTH</sequence>
<organism evidence="5 6">
    <name type="scientific">Rhodococcus sovatensis</name>
    <dbReference type="NCBI Taxonomy" id="1805840"/>
    <lineage>
        <taxon>Bacteria</taxon>
        <taxon>Bacillati</taxon>
        <taxon>Actinomycetota</taxon>
        <taxon>Actinomycetes</taxon>
        <taxon>Mycobacteriales</taxon>
        <taxon>Nocardiaceae</taxon>
        <taxon>Rhodococcus</taxon>
    </lineage>
</organism>
<dbReference type="Proteomes" id="UP001432000">
    <property type="component" value="Chromosome"/>
</dbReference>
<dbReference type="EMBL" id="CP147846">
    <property type="protein sequence ID" value="WXG68892.1"/>
    <property type="molecule type" value="Genomic_DNA"/>
</dbReference>
<dbReference type="SMART" id="SM00895">
    <property type="entry name" value="FCD"/>
    <property type="match status" value="1"/>
</dbReference>
<evidence type="ECO:0000256" key="3">
    <source>
        <dbReference type="ARBA" id="ARBA00023163"/>
    </source>
</evidence>
<keyword evidence="2" id="KW-0238">DNA-binding</keyword>
<dbReference type="Pfam" id="PF00392">
    <property type="entry name" value="GntR"/>
    <property type="match status" value="1"/>
</dbReference>
<dbReference type="InterPro" id="IPR008920">
    <property type="entry name" value="TF_FadR/GntR_C"/>
</dbReference>
<dbReference type="PROSITE" id="PS50949">
    <property type="entry name" value="HTH_GNTR"/>
    <property type="match status" value="1"/>
</dbReference>
<dbReference type="SUPFAM" id="SSF48008">
    <property type="entry name" value="GntR ligand-binding domain-like"/>
    <property type="match status" value="1"/>
</dbReference>
<feature type="domain" description="HTH gntR-type" evidence="4">
    <location>
        <begin position="23"/>
        <end position="90"/>
    </location>
</feature>
<dbReference type="PANTHER" id="PTHR43537">
    <property type="entry name" value="TRANSCRIPTIONAL REGULATOR, GNTR FAMILY"/>
    <property type="match status" value="1"/>
</dbReference>
<dbReference type="SMART" id="SM00345">
    <property type="entry name" value="HTH_GNTR"/>
    <property type="match status" value="1"/>
</dbReference>
<dbReference type="SUPFAM" id="SSF46785">
    <property type="entry name" value="Winged helix' DNA-binding domain"/>
    <property type="match status" value="1"/>
</dbReference>
<dbReference type="InterPro" id="IPR011711">
    <property type="entry name" value="GntR_C"/>
</dbReference>
<dbReference type="Gene3D" id="1.10.10.10">
    <property type="entry name" value="Winged helix-like DNA-binding domain superfamily/Winged helix DNA-binding domain"/>
    <property type="match status" value="1"/>
</dbReference>
<dbReference type="RefSeq" id="WP_338889391.1">
    <property type="nucleotide sequence ID" value="NZ_CP147846.1"/>
</dbReference>
<evidence type="ECO:0000256" key="1">
    <source>
        <dbReference type="ARBA" id="ARBA00023015"/>
    </source>
</evidence>
<keyword evidence="1" id="KW-0805">Transcription regulation</keyword>
<evidence type="ECO:0000256" key="2">
    <source>
        <dbReference type="ARBA" id="ARBA00023125"/>
    </source>
</evidence>
<reference evidence="5 6" key="1">
    <citation type="submission" date="2024-03" db="EMBL/GenBank/DDBJ databases">
        <title>Natural products discovery in diverse microorganisms through a two-stage MS feature dereplication strategy.</title>
        <authorList>
            <person name="Zhang R."/>
        </authorList>
    </citation>
    <scope>NUCLEOTIDE SEQUENCE [LARGE SCALE GENOMIC DNA]</scope>
    <source>
        <strain evidence="5 6">18930</strain>
    </source>
</reference>
<dbReference type="PANTHER" id="PTHR43537:SF24">
    <property type="entry name" value="GLUCONATE OPERON TRANSCRIPTIONAL REPRESSOR"/>
    <property type="match status" value="1"/>
</dbReference>
<evidence type="ECO:0000259" key="4">
    <source>
        <dbReference type="PROSITE" id="PS50949"/>
    </source>
</evidence>
<protein>
    <submittedName>
        <fullName evidence="5">GntR family transcriptional regulator</fullName>
    </submittedName>
</protein>
<dbReference type="Pfam" id="PF07729">
    <property type="entry name" value="FCD"/>
    <property type="match status" value="1"/>
</dbReference>
<dbReference type="InterPro" id="IPR000524">
    <property type="entry name" value="Tscrpt_reg_HTH_GntR"/>
</dbReference>
<dbReference type="CDD" id="cd07377">
    <property type="entry name" value="WHTH_GntR"/>
    <property type="match status" value="1"/>
</dbReference>
<dbReference type="InterPro" id="IPR036388">
    <property type="entry name" value="WH-like_DNA-bd_sf"/>
</dbReference>
<gene>
    <name evidence="5" type="ORF">WDS16_27560</name>
</gene>
<evidence type="ECO:0000313" key="5">
    <source>
        <dbReference type="EMBL" id="WXG68892.1"/>
    </source>
</evidence>
<evidence type="ECO:0000313" key="6">
    <source>
        <dbReference type="Proteomes" id="UP001432000"/>
    </source>
</evidence>
<proteinExistence type="predicted"/>
<keyword evidence="6" id="KW-1185">Reference proteome</keyword>
<dbReference type="InterPro" id="IPR036390">
    <property type="entry name" value="WH_DNA-bd_sf"/>
</dbReference>
<accession>A0ABZ2PJ49</accession>